<dbReference type="SUPFAM" id="SSF52058">
    <property type="entry name" value="L domain-like"/>
    <property type="match status" value="1"/>
</dbReference>
<keyword evidence="1" id="KW-0433">Leucine-rich repeat</keyword>
<evidence type="ECO:0000256" key="2">
    <source>
        <dbReference type="ARBA" id="ARBA00022737"/>
    </source>
</evidence>
<evidence type="ECO:0000256" key="1">
    <source>
        <dbReference type="ARBA" id="ARBA00022614"/>
    </source>
</evidence>
<dbReference type="InterPro" id="IPR032675">
    <property type="entry name" value="LRR_dom_sf"/>
</dbReference>
<gene>
    <name evidence="3" type="ORF">ANE_LOCUS22010</name>
</gene>
<dbReference type="Pfam" id="PF07725">
    <property type="entry name" value="LRR_3"/>
    <property type="match status" value="1"/>
</dbReference>
<protein>
    <submittedName>
        <fullName evidence="3">Uncharacterized protein</fullName>
    </submittedName>
</protein>
<dbReference type="InterPro" id="IPR011713">
    <property type="entry name" value="Leu-rich_rpt_3"/>
</dbReference>
<keyword evidence="4" id="KW-1185">Reference proteome</keyword>
<sequence>MLEGAKCVWSTTLSTSLHWEAYTLKSLPSHFQTDYLVELNLPDSSVETLWSGTQDLRKLRHLNLNRCRQLAEIPDLSKAKSLETLCLCDCESLVELHSSLWHLNDLVKLSMRNCTKLKNLPRNISLKSLKTLSLDGCTSIAEFPFVSDNVEELGLSWTAIEVVPPSIECLSKLRDLRLSQCKRLKNLPDTLGGLKSLRHLWLGNSPNVTIFPVLGNGIETLALNGTAIEEVPSTIGDKLSLVFLDMSECQRLQNFPPGLSNLKNLKFLYLRGCTNITELPQIAGEMRKLDLYGTSIKKYGFLSEDEALVMRNRDMDFLKGFLTRYVRNYKKNRNSR</sequence>
<accession>A0A565CD85</accession>
<organism evidence="3 4">
    <name type="scientific">Arabis nemorensis</name>
    <dbReference type="NCBI Taxonomy" id="586526"/>
    <lineage>
        <taxon>Eukaryota</taxon>
        <taxon>Viridiplantae</taxon>
        <taxon>Streptophyta</taxon>
        <taxon>Embryophyta</taxon>
        <taxon>Tracheophyta</taxon>
        <taxon>Spermatophyta</taxon>
        <taxon>Magnoliopsida</taxon>
        <taxon>eudicotyledons</taxon>
        <taxon>Gunneridae</taxon>
        <taxon>Pentapetalae</taxon>
        <taxon>rosids</taxon>
        <taxon>malvids</taxon>
        <taxon>Brassicales</taxon>
        <taxon>Brassicaceae</taxon>
        <taxon>Arabideae</taxon>
        <taxon>Arabis</taxon>
    </lineage>
</organism>
<dbReference type="EMBL" id="CABITT030000007">
    <property type="protein sequence ID" value="VVB11566.1"/>
    <property type="molecule type" value="Genomic_DNA"/>
</dbReference>
<dbReference type="OrthoDB" id="1052457at2759"/>
<proteinExistence type="predicted"/>
<reference evidence="3" key="1">
    <citation type="submission" date="2019-07" db="EMBL/GenBank/DDBJ databases">
        <authorList>
            <person name="Dittberner H."/>
        </authorList>
    </citation>
    <scope>NUCLEOTIDE SEQUENCE [LARGE SCALE GENOMIC DNA]</scope>
</reference>
<dbReference type="PANTHER" id="PTHR47186:SF63">
    <property type="entry name" value="C-JID DOMAIN-CONTAINING PROTEIN"/>
    <property type="match status" value="1"/>
</dbReference>
<comment type="caution">
    <text evidence="3">The sequence shown here is derived from an EMBL/GenBank/DDBJ whole genome shotgun (WGS) entry which is preliminary data.</text>
</comment>
<dbReference type="Proteomes" id="UP000489600">
    <property type="component" value="Unassembled WGS sequence"/>
</dbReference>
<dbReference type="Gene3D" id="3.80.10.10">
    <property type="entry name" value="Ribonuclease Inhibitor"/>
    <property type="match status" value="2"/>
</dbReference>
<dbReference type="AlphaFoldDB" id="A0A565CD85"/>
<evidence type="ECO:0000313" key="3">
    <source>
        <dbReference type="EMBL" id="VVB11566.1"/>
    </source>
</evidence>
<name>A0A565CD85_9BRAS</name>
<keyword evidence="2" id="KW-0677">Repeat</keyword>
<evidence type="ECO:0000313" key="4">
    <source>
        <dbReference type="Proteomes" id="UP000489600"/>
    </source>
</evidence>
<dbReference type="PANTHER" id="PTHR47186">
    <property type="entry name" value="LEUCINE-RICH REPEAT-CONTAINING PROTEIN 57"/>
    <property type="match status" value="1"/>
</dbReference>